<feature type="transmembrane region" description="Helical" evidence="1">
    <location>
        <begin position="258"/>
        <end position="276"/>
    </location>
</feature>
<feature type="transmembrane region" description="Helical" evidence="1">
    <location>
        <begin position="185"/>
        <end position="207"/>
    </location>
</feature>
<dbReference type="PANTHER" id="PTHR43044">
    <property type="match status" value="1"/>
</dbReference>
<dbReference type="Proteomes" id="UP001595528">
    <property type="component" value="Unassembled WGS sequence"/>
</dbReference>
<gene>
    <name evidence="2" type="ORF">ACFOGJ_25450</name>
</gene>
<accession>A0ABV7L871</accession>
<feature type="transmembrane region" description="Helical" evidence="1">
    <location>
        <begin position="148"/>
        <end position="173"/>
    </location>
</feature>
<feature type="transmembrane region" description="Helical" evidence="1">
    <location>
        <begin position="120"/>
        <end position="142"/>
    </location>
</feature>
<dbReference type="RefSeq" id="WP_379905954.1">
    <property type="nucleotide sequence ID" value="NZ_JBHRTR010000048.1"/>
</dbReference>
<keyword evidence="1" id="KW-0812">Transmembrane</keyword>
<evidence type="ECO:0000256" key="1">
    <source>
        <dbReference type="SAM" id="Phobius"/>
    </source>
</evidence>
<feature type="transmembrane region" description="Helical" evidence="1">
    <location>
        <begin position="53"/>
        <end position="72"/>
    </location>
</feature>
<comment type="caution">
    <text evidence="2">The sequence shown here is derived from an EMBL/GenBank/DDBJ whole genome shotgun (WGS) entry which is preliminary data.</text>
</comment>
<feature type="transmembrane region" description="Helical" evidence="1">
    <location>
        <begin position="227"/>
        <end position="246"/>
    </location>
</feature>
<sequence length="315" mass="33012">MNALAPAWLAAWCLLAAVPAGATALLLLHALTGGRWGDALAEALRPAARAMPLVALLFLPLLFDLAALYPWAAGEARPDLPPDVAAAWLNPAGFTLRAVAILLLWSLLGWLAASPRLRPALAAPALAVHSVAACIAGFDWLMSRDPDFHATAFGAAFAVSQLLAALAWCAFAAAPKLRPDERSDLGKLLLGVLAGFAYLWFMIFLVAWSGNLPAKAAWFLARIEGPWLGILLALLAGGLLLPLGLLFTDAGRRAAGALRPAGVLVLAGLGLLQLWLVRPEPAIAALPWLVLPLAAFCAVAMIRQRLGRAPARGAV</sequence>
<dbReference type="EMBL" id="JBHRTR010000048">
    <property type="protein sequence ID" value="MFC3230619.1"/>
    <property type="molecule type" value="Genomic_DNA"/>
</dbReference>
<evidence type="ECO:0000313" key="3">
    <source>
        <dbReference type="Proteomes" id="UP001595528"/>
    </source>
</evidence>
<keyword evidence="3" id="KW-1185">Reference proteome</keyword>
<evidence type="ECO:0000313" key="2">
    <source>
        <dbReference type="EMBL" id="MFC3230619.1"/>
    </source>
</evidence>
<feature type="transmembrane region" description="Helical" evidence="1">
    <location>
        <begin position="92"/>
        <end position="113"/>
    </location>
</feature>
<dbReference type="PANTHER" id="PTHR43044:SF1">
    <property type="entry name" value="QUINOL:CYTOCHROME C OXIDOREDUCTASE QUINONE-BINDING SUBUNIT 2"/>
    <property type="match status" value="1"/>
</dbReference>
<name>A0ABV7L871_9PROT</name>
<protein>
    <recommendedName>
        <fullName evidence="4">NnrS family protein</fullName>
    </recommendedName>
</protein>
<evidence type="ECO:0008006" key="4">
    <source>
        <dbReference type="Google" id="ProtNLM"/>
    </source>
</evidence>
<keyword evidence="1" id="KW-1133">Transmembrane helix</keyword>
<feature type="transmembrane region" description="Helical" evidence="1">
    <location>
        <begin position="6"/>
        <end position="32"/>
    </location>
</feature>
<feature type="transmembrane region" description="Helical" evidence="1">
    <location>
        <begin position="282"/>
        <end position="302"/>
    </location>
</feature>
<proteinExistence type="predicted"/>
<organism evidence="2 3">
    <name type="scientific">Marinibaculum pumilum</name>
    <dbReference type="NCBI Taxonomy" id="1766165"/>
    <lineage>
        <taxon>Bacteria</taxon>
        <taxon>Pseudomonadati</taxon>
        <taxon>Pseudomonadota</taxon>
        <taxon>Alphaproteobacteria</taxon>
        <taxon>Rhodospirillales</taxon>
        <taxon>Rhodospirillaceae</taxon>
        <taxon>Marinibaculum</taxon>
    </lineage>
</organism>
<reference evidence="3" key="1">
    <citation type="journal article" date="2019" name="Int. J. Syst. Evol. Microbiol.">
        <title>The Global Catalogue of Microorganisms (GCM) 10K type strain sequencing project: providing services to taxonomists for standard genome sequencing and annotation.</title>
        <authorList>
            <consortium name="The Broad Institute Genomics Platform"/>
            <consortium name="The Broad Institute Genome Sequencing Center for Infectious Disease"/>
            <person name="Wu L."/>
            <person name="Ma J."/>
        </authorList>
    </citation>
    <scope>NUCLEOTIDE SEQUENCE [LARGE SCALE GENOMIC DNA]</scope>
    <source>
        <strain evidence="3">KCTC 42964</strain>
    </source>
</reference>
<keyword evidence="1" id="KW-0472">Membrane</keyword>